<protein>
    <submittedName>
        <fullName evidence="2">Uncharacterized protein</fullName>
    </submittedName>
</protein>
<proteinExistence type="predicted"/>
<gene>
    <name evidence="2" type="ORF">HYC85_006556</name>
</gene>
<dbReference type="Proteomes" id="UP000593564">
    <property type="component" value="Unassembled WGS sequence"/>
</dbReference>
<reference evidence="3" key="1">
    <citation type="journal article" date="2020" name="Nat. Commun.">
        <title>Genome assembly of wild tea tree DASZ reveals pedigree and selection history of tea varieties.</title>
        <authorList>
            <person name="Zhang W."/>
            <person name="Zhang Y."/>
            <person name="Qiu H."/>
            <person name="Guo Y."/>
            <person name="Wan H."/>
            <person name="Zhang X."/>
            <person name="Scossa F."/>
            <person name="Alseekh S."/>
            <person name="Zhang Q."/>
            <person name="Wang P."/>
            <person name="Xu L."/>
            <person name="Schmidt M.H."/>
            <person name="Jia X."/>
            <person name="Li D."/>
            <person name="Zhu A."/>
            <person name="Guo F."/>
            <person name="Chen W."/>
            <person name="Ni D."/>
            <person name="Usadel B."/>
            <person name="Fernie A.R."/>
            <person name="Wen W."/>
        </authorList>
    </citation>
    <scope>NUCLEOTIDE SEQUENCE [LARGE SCALE GENOMIC DNA]</scope>
    <source>
        <strain evidence="3">cv. G240</strain>
    </source>
</reference>
<sequence>MREREEERETPLIALPSPPTPAPAILYFRISETTNRILTQTNKTSKDYTKNICSYSSFKTHLNYNHIITMIS</sequence>
<organism evidence="2 3">
    <name type="scientific">Camellia sinensis</name>
    <name type="common">Tea plant</name>
    <name type="synonym">Thea sinensis</name>
    <dbReference type="NCBI Taxonomy" id="4442"/>
    <lineage>
        <taxon>Eukaryota</taxon>
        <taxon>Viridiplantae</taxon>
        <taxon>Streptophyta</taxon>
        <taxon>Embryophyta</taxon>
        <taxon>Tracheophyta</taxon>
        <taxon>Spermatophyta</taxon>
        <taxon>Magnoliopsida</taxon>
        <taxon>eudicotyledons</taxon>
        <taxon>Gunneridae</taxon>
        <taxon>Pentapetalae</taxon>
        <taxon>asterids</taxon>
        <taxon>Ericales</taxon>
        <taxon>Theaceae</taxon>
        <taxon>Camellia</taxon>
    </lineage>
</organism>
<evidence type="ECO:0000313" key="2">
    <source>
        <dbReference type="EMBL" id="KAF5953700.1"/>
    </source>
</evidence>
<reference evidence="2 3" key="2">
    <citation type="submission" date="2020-07" db="EMBL/GenBank/DDBJ databases">
        <title>Genome assembly of wild tea tree DASZ reveals pedigree and selection history of tea varieties.</title>
        <authorList>
            <person name="Zhang W."/>
        </authorList>
    </citation>
    <scope>NUCLEOTIDE SEQUENCE [LARGE SCALE GENOMIC DNA]</scope>
    <source>
        <strain evidence="3">cv. G240</strain>
        <tissue evidence="2">Leaf</tissue>
    </source>
</reference>
<name>A0A7J7HLE8_CAMSI</name>
<keyword evidence="3" id="KW-1185">Reference proteome</keyword>
<feature type="region of interest" description="Disordered" evidence="1">
    <location>
        <begin position="1"/>
        <end position="20"/>
    </location>
</feature>
<dbReference type="AlphaFoldDB" id="A0A7J7HLE8"/>
<evidence type="ECO:0000256" key="1">
    <source>
        <dbReference type="SAM" id="MobiDB-lite"/>
    </source>
</evidence>
<accession>A0A7J7HLE8</accession>
<evidence type="ECO:0000313" key="3">
    <source>
        <dbReference type="Proteomes" id="UP000593564"/>
    </source>
</evidence>
<comment type="caution">
    <text evidence="2">The sequence shown here is derived from an EMBL/GenBank/DDBJ whole genome shotgun (WGS) entry which is preliminary data.</text>
</comment>
<dbReference type="EMBL" id="JACBKZ010000003">
    <property type="protein sequence ID" value="KAF5953700.1"/>
    <property type="molecule type" value="Genomic_DNA"/>
</dbReference>
<feature type="compositionally biased region" description="Basic and acidic residues" evidence="1">
    <location>
        <begin position="1"/>
        <end position="10"/>
    </location>
</feature>